<dbReference type="RefSeq" id="WP_380327388.1">
    <property type="nucleotide sequence ID" value="NZ_JBHYPW010000039.1"/>
</dbReference>
<dbReference type="SMART" id="SM00244">
    <property type="entry name" value="PHB"/>
    <property type="match status" value="1"/>
</dbReference>
<accession>A0ABW6GLC3</accession>
<feature type="domain" description="Band 7" evidence="3">
    <location>
        <begin position="85"/>
        <end position="249"/>
    </location>
</feature>
<reference evidence="4 5" key="1">
    <citation type="submission" date="2024-09" db="EMBL/GenBank/DDBJ databases">
        <title>The Natural Products Discovery Center: Release of the First 8490 Sequenced Strains for Exploring Actinobacteria Biosynthetic Diversity.</title>
        <authorList>
            <person name="Kalkreuter E."/>
            <person name="Kautsar S.A."/>
            <person name="Yang D."/>
            <person name="Bader C.D."/>
            <person name="Teijaro C.N."/>
            <person name="Fluegel L."/>
            <person name="Davis C.M."/>
            <person name="Simpson J.R."/>
            <person name="Lauterbach L."/>
            <person name="Steele A.D."/>
            <person name="Gui C."/>
            <person name="Meng S."/>
            <person name="Li G."/>
            <person name="Viehrig K."/>
            <person name="Ye F."/>
            <person name="Su P."/>
            <person name="Kiefer A.F."/>
            <person name="Nichols A."/>
            <person name="Cepeda A.J."/>
            <person name="Yan W."/>
            <person name="Fan B."/>
            <person name="Jiang Y."/>
            <person name="Adhikari A."/>
            <person name="Zheng C.-J."/>
            <person name="Schuster L."/>
            <person name="Cowan T.M."/>
            <person name="Smanski M.J."/>
            <person name="Chevrette M.G."/>
            <person name="De Carvalho L.P.S."/>
            <person name="Shen B."/>
        </authorList>
    </citation>
    <scope>NUCLEOTIDE SEQUENCE [LARGE SCALE GENOMIC DNA]</scope>
    <source>
        <strain evidence="4 5">NPDC058753</strain>
    </source>
</reference>
<feature type="region of interest" description="Disordered" evidence="1">
    <location>
        <begin position="1"/>
        <end position="23"/>
    </location>
</feature>
<keyword evidence="5" id="KW-1185">Reference proteome</keyword>
<gene>
    <name evidence="4" type="ORF">ACFW6T_16150</name>
</gene>
<dbReference type="PANTHER" id="PTHR43446">
    <property type="entry name" value="MEMBRANE PROTEIN-RELATED"/>
    <property type="match status" value="1"/>
</dbReference>
<dbReference type="EMBL" id="JBHYPX010000029">
    <property type="protein sequence ID" value="MFE1353513.1"/>
    <property type="molecule type" value="Genomic_DNA"/>
</dbReference>
<dbReference type="Gene3D" id="3.30.479.30">
    <property type="entry name" value="Band 7 domain"/>
    <property type="match status" value="1"/>
</dbReference>
<proteinExistence type="predicted"/>
<protein>
    <submittedName>
        <fullName evidence="4">SPFH domain-containing protein</fullName>
    </submittedName>
</protein>
<feature type="transmembrane region" description="Helical" evidence="2">
    <location>
        <begin position="68"/>
        <end position="90"/>
    </location>
</feature>
<evidence type="ECO:0000313" key="5">
    <source>
        <dbReference type="Proteomes" id="UP001599542"/>
    </source>
</evidence>
<organism evidence="4 5">
    <name type="scientific">Kitasatospora phosalacinea</name>
    <dbReference type="NCBI Taxonomy" id="2065"/>
    <lineage>
        <taxon>Bacteria</taxon>
        <taxon>Bacillati</taxon>
        <taxon>Actinomycetota</taxon>
        <taxon>Actinomycetes</taxon>
        <taxon>Kitasatosporales</taxon>
        <taxon>Streptomycetaceae</taxon>
        <taxon>Kitasatospora</taxon>
    </lineage>
</organism>
<evidence type="ECO:0000313" key="4">
    <source>
        <dbReference type="EMBL" id="MFE1353513.1"/>
    </source>
</evidence>
<dbReference type="CDD" id="cd03402">
    <property type="entry name" value="SPFH_like_u2"/>
    <property type="match status" value="1"/>
</dbReference>
<keyword evidence="2" id="KW-1133">Transmembrane helix</keyword>
<evidence type="ECO:0000256" key="2">
    <source>
        <dbReference type="SAM" id="Phobius"/>
    </source>
</evidence>
<sequence length="317" mass="33713">MSTPSVAPDPAVGPTPSHPSPQITERVVTAPSGYPALAGGLLGLVASIAAIVVGGVRLAHDDAALGTALMVLGPLLLLASVVAMFGLTAVSPGQARVVQLLGRYRGTIREQGLVWLNPFTRRQRISTRIRNHETETSKVNDVEGNPIEIAAVVVWQVEDTAMAVFEVDDYADFVAIQTETAVRHIANSFPYDSHQEGGLSLRDGTDEVTRLLSAEIADRVSAAGVRVVESRITRLAYAPEVAQVMLQRQQASAVVAARRLIVDGAVGMVEDALDRLAQRDVVELDEERKAAMVSNLLVVLCGDRGAQPVVNAGSLYQ</sequence>
<dbReference type="PANTHER" id="PTHR43446:SF1">
    <property type="entry name" value="BAND 7 DOMAIN-CONTAINING PROTEIN"/>
    <property type="match status" value="1"/>
</dbReference>
<keyword evidence="2" id="KW-0812">Transmembrane</keyword>
<dbReference type="InterPro" id="IPR001107">
    <property type="entry name" value="Band_7"/>
</dbReference>
<evidence type="ECO:0000259" key="3">
    <source>
        <dbReference type="SMART" id="SM00244"/>
    </source>
</evidence>
<dbReference type="Pfam" id="PF01145">
    <property type="entry name" value="Band_7"/>
    <property type="match status" value="1"/>
</dbReference>
<dbReference type="InterPro" id="IPR036013">
    <property type="entry name" value="Band_7/SPFH_dom_sf"/>
</dbReference>
<feature type="transmembrane region" description="Helical" evidence="2">
    <location>
        <begin position="36"/>
        <end position="56"/>
    </location>
</feature>
<evidence type="ECO:0000256" key="1">
    <source>
        <dbReference type="SAM" id="MobiDB-lite"/>
    </source>
</evidence>
<dbReference type="Proteomes" id="UP001599542">
    <property type="component" value="Unassembled WGS sequence"/>
</dbReference>
<dbReference type="SUPFAM" id="SSF117892">
    <property type="entry name" value="Band 7/SPFH domain"/>
    <property type="match status" value="1"/>
</dbReference>
<comment type="caution">
    <text evidence="4">The sequence shown here is derived from an EMBL/GenBank/DDBJ whole genome shotgun (WGS) entry which is preliminary data.</text>
</comment>
<keyword evidence="2" id="KW-0472">Membrane</keyword>
<name>A0ABW6GLC3_9ACTN</name>